<accession>A0A1B2RCL7</accession>
<dbReference type="EMBL" id="KX258624">
    <property type="protein sequence ID" value="AOB42274.1"/>
    <property type="molecule type" value="Genomic_DNA"/>
</dbReference>
<evidence type="ECO:0000256" key="1">
    <source>
        <dbReference type="SAM" id="SignalP"/>
    </source>
</evidence>
<evidence type="ECO:0000313" key="2">
    <source>
        <dbReference type="EMBL" id="AOB42274.1"/>
    </source>
</evidence>
<protein>
    <recommendedName>
        <fullName evidence="4">Cell surface protein</fullName>
    </recommendedName>
</protein>
<dbReference type="AlphaFoldDB" id="A0A1B2RCL7"/>
<evidence type="ECO:0008006" key="4">
    <source>
        <dbReference type="Google" id="ProtNLM"/>
    </source>
</evidence>
<reference evidence="3" key="3">
    <citation type="journal article" date="2021" name="J. Invertebr. Pathol.">
        <title>Molecular characterization of a Bacillus thuringiensis strain from Argentina, toxic against Lepidoptera and Coleoptera, based on its whole-genome and Cry protein analysis.</title>
        <authorList>
            <person name="Nicolas Lazarte J."/>
            <person name="Pia Valacco M."/>
            <person name="Moreno S."/>
            <person name="Salerno G.L."/>
            <person name="Beron C.M."/>
        </authorList>
    </citation>
    <scope>NUCLEOTIDE SEQUENCE</scope>
    <source>
        <strain evidence="3">FCC7</strain>
    </source>
</reference>
<feature type="chain" id="PRO_5042684523" description="Cell surface protein" evidence="1">
    <location>
        <begin position="27"/>
        <end position="210"/>
    </location>
</feature>
<organism evidence="2">
    <name type="scientific">Bacillus thuringiensis</name>
    <dbReference type="NCBI Taxonomy" id="1428"/>
    <lineage>
        <taxon>Bacteria</taxon>
        <taxon>Bacillati</taxon>
        <taxon>Bacillota</taxon>
        <taxon>Bacilli</taxon>
        <taxon>Bacillales</taxon>
        <taxon>Bacillaceae</taxon>
        <taxon>Bacillus</taxon>
        <taxon>Bacillus cereus group</taxon>
    </lineage>
</organism>
<proteinExistence type="predicted"/>
<dbReference type="Proteomes" id="UP000775627">
    <property type="component" value="Unassembled WGS sequence"/>
</dbReference>
<dbReference type="RefSeq" id="WP_076775496.1">
    <property type="nucleotide sequence ID" value="NZ_JAWUAH010000052.1"/>
</dbReference>
<dbReference type="EMBL" id="VIXF01000009">
    <property type="protein sequence ID" value="MBN9901661.1"/>
    <property type="molecule type" value="Genomic_DNA"/>
</dbReference>
<feature type="signal peptide" evidence="1">
    <location>
        <begin position="1"/>
        <end position="26"/>
    </location>
</feature>
<reference evidence="2" key="1">
    <citation type="submission" date="2016-05" db="EMBL/GenBank/DDBJ databases">
        <title>Complete sequence and organization of pFR260, the Bacillus thuringiensis INTA Fr7-4 plasmid harbouring the insecticidal genes.</title>
        <authorList>
            <person name="Navas L.E."/>
            <person name="Amadio A.F."/>
            <person name="Ortiz E.M."/>
            <person name="Sauka D.H."/>
            <person name="Benintende G.B."/>
            <person name="Zandomeni R.O."/>
            <person name="Berretta M.F."/>
        </authorList>
    </citation>
    <scope>NUCLEOTIDE SEQUENCE</scope>
    <source>
        <strain evidence="2">INTA Fr7-4</strain>
        <plasmid evidence="2">pFR260</plasmid>
    </source>
</reference>
<keyword evidence="1" id="KW-0732">Signal</keyword>
<geneLocation type="plasmid" evidence="2">
    <name>pFR260</name>
</geneLocation>
<sequence>MKLQKKMVSIVLLSMMIMGGGLNTYAVEGEYQTIDGQTEANITAKGVIGEADNTDPDESIPEGDNKWINVTLPTDVVFYSDEKTEHKTIISPDNYKIINNSGRPVKVFLQNFTGEEDTAVKTLNLVSKIEGDFETKELIRDNKIAITKESELVKLANNEGKLNEKDAKKEVSFKFTGGVDETLLGEEKQNVEYKMTLKFKALKMDGTEVE</sequence>
<reference evidence="3" key="2">
    <citation type="submission" date="2019-07" db="EMBL/GenBank/DDBJ databases">
        <authorList>
            <person name="Lazarte J.N."/>
            <person name="Poliero A."/>
            <person name="Beron C."/>
        </authorList>
    </citation>
    <scope>NUCLEOTIDE SEQUENCE</scope>
    <source>
        <strain evidence="3">FCC7</strain>
    </source>
</reference>
<evidence type="ECO:0000313" key="3">
    <source>
        <dbReference type="EMBL" id="MBN9901661.1"/>
    </source>
</evidence>
<keyword evidence="2" id="KW-0614">Plasmid</keyword>
<name>A0A1B2RCL7_BACTU</name>
<gene>
    <name evidence="3" type="ORF">FME64_30935</name>
    <name evidence="2" type="ORF">pFR260_177</name>
</gene>